<dbReference type="Gene3D" id="1.10.860.10">
    <property type="entry name" value="DNAb Helicase, Chain A"/>
    <property type="match status" value="1"/>
</dbReference>
<evidence type="ECO:0000256" key="4">
    <source>
        <dbReference type="ARBA" id="ARBA00022801"/>
    </source>
</evidence>
<dbReference type="Proteomes" id="UP000713964">
    <property type="component" value="Unassembled WGS sequence"/>
</dbReference>
<dbReference type="Gene3D" id="3.40.50.300">
    <property type="entry name" value="P-loop containing nucleotide triphosphate hydrolases"/>
    <property type="match status" value="1"/>
</dbReference>
<evidence type="ECO:0000256" key="1">
    <source>
        <dbReference type="ARBA" id="ARBA00008428"/>
    </source>
</evidence>
<evidence type="ECO:0000256" key="6">
    <source>
        <dbReference type="ARBA" id="ARBA00022840"/>
    </source>
</evidence>
<comment type="caution">
    <text evidence="13">The sequence shown here is derived from an EMBL/GenBank/DDBJ whole genome shotgun (WGS) entry which is preliminary data.</text>
</comment>
<keyword evidence="4" id="KW-0378">Hydrolase</keyword>
<dbReference type="SUPFAM" id="SSF52540">
    <property type="entry name" value="P-loop containing nucleoside triphosphate hydrolases"/>
    <property type="match status" value="1"/>
</dbReference>
<evidence type="ECO:0000256" key="5">
    <source>
        <dbReference type="ARBA" id="ARBA00022806"/>
    </source>
</evidence>
<dbReference type="GO" id="GO:0043139">
    <property type="term" value="F:5'-3' DNA helicase activity"/>
    <property type="evidence" value="ECO:0007669"/>
    <property type="project" value="UniProtKB-EC"/>
</dbReference>
<dbReference type="Pfam" id="PF03796">
    <property type="entry name" value="DnaB_C"/>
    <property type="match status" value="1"/>
</dbReference>
<dbReference type="Pfam" id="PF00772">
    <property type="entry name" value="DnaB"/>
    <property type="match status" value="1"/>
</dbReference>
<accession>A0A930PSE5</accession>
<comment type="catalytic activity">
    <reaction evidence="10">
        <text>ATP + H2O = ADP + phosphate + H(+)</text>
        <dbReference type="Rhea" id="RHEA:13065"/>
        <dbReference type="ChEBI" id="CHEBI:15377"/>
        <dbReference type="ChEBI" id="CHEBI:15378"/>
        <dbReference type="ChEBI" id="CHEBI:30616"/>
        <dbReference type="ChEBI" id="CHEBI:43474"/>
        <dbReference type="ChEBI" id="CHEBI:456216"/>
        <dbReference type="EC" id="5.6.2.3"/>
    </reaction>
</comment>
<evidence type="ECO:0000256" key="8">
    <source>
        <dbReference type="ARBA" id="ARBA00023235"/>
    </source>
</evidence>
<dbReference type="GO" id="GO:0003677">
    <property type="term" value="F:DNA binding"/>
    <property type="evidence" value="ECO:0007669"/>
    <property type="project" value="UniProtKB-KW"/>
</dbReference>
<keyword evidence="6" id="KW-0067">ATP-binding</keyword>
<reference evidence="13" key="1">
    <citation type="submission" date="2020-04" db="EMBL/GenBank/DDBJ databases">
        <title>Deep metagenomics examines the oral microbiome during advanced dental caries in children, revealing novel taxa and co-occurrences with host molecules.</title>
        <authorList>
            <person name="Baker J.L."/>
            <person name="Morton J.T."/>
            <person name="Dinis M."/>
            <person name="Alvarez R."/>
            <person name="Tran N.C."/>
            <person name="Knight R."/>
            <person name="Edlund A."/>
        </authorList>
    </citation>
    <scope>NUCLEOTIDE SEQUENCE</scope>
    <source>
        <strain evidence="13">JCVI_29_bin.11</strain>
    </source>
</reference>
<evidence type="ECO:0000259" key="12">
    <source>
        <dbReference type="PROSITE" id="PS51199"/>
    </source>
</evidence>
<dbReference type="InterPro" id="IPR007693">
    <property type="entry name" value="DNA_helicase_DnaB-like_N"/>
</dbReference>
<evidence type="ECO:0000256" key="7">
    <source>
        <dbReference type="ARBA" id="ARBA00023125"/>
    </source>
</evidence>
<keyword evidence="8" id="KW-0413">Isomerase</keyword>
<gene>
    <name evidence="13" type="ORF">HXO58_07230</name>
</gene>
<dbReference type="AlphaFoldDB" id="A0A930PSE5"/>
<dbReference type="GO" id="GO:0016787">
    <property type="term" value="F:hydrolase activity"/>
    <property type="evidence" value="ECO:0007669"/>
    <property type="project" value="UniProtKB-KW"/>
</dbReference>
<dbReference type="PANTHER" id="PTHR30153:SF2">
    <property type="entry name" value="REPLICATIVE DNA HELICASE"/>
    <property type="match status" value="1"/>
</dbReference>
<evidence type="ECO:0000256" key="9">
    <source>
        <dbReference type="ARBA" id="ARBA00044969"/>
    </source>
</evidence>
<proteinExistence type="inferred from homology"/>
<sequence>MNLEASIIGIALSGSRIALLDLDPIKPWHFADTRNRAIWALIEDYKEHNPSQPLDPVLLADKLPTITDARVDSEYLLDCLHGAPVAAEALASVYADKLINESARRSLQEACTRGLQLLEAGGDAKDAEAEVRELLNNVSTGQATLVDNQECLNRLLDFNTKHQPHTPTPWPELNDLIGGWKPGGLYVVAARPGVGKTVLALQAALNLADTGHIYLASLEMTGTEIWGRIMAQTADVPGDAITRKRMPTPEEQARMKAAAPILNQLPLHFDDRANLTIGDFVTTARLLHREHGLKAAVVDYIGLINAAPGDRRQRWELIGEYTRTLKNLAKDLQIPVIAVAQLGRQAEQRPNGELALSDLRESGNIEQDANVVMLLSCPTENGITDWTRLDIHVAKNREGRTGHALLKREGDYSRLSHLGWTPTYP</sequence>
<name>A0A930PSE5_9MICC</name>
<evidence type="ECO:0000256" key="2">
    <source>
        <dbReference type="ARBA" id="ARBA00022705"/>
    </source>
</evidence>
<dbReference type="EMBL" id="JABZXL010000020">
    <property type="protein sequence ID" value="MBF1659611.1"/>
    <property type="molecule type" value="Genomic_DNA"/>
</dbReference>
<dbReference type="EC" id="5.6.2.3" evidence="9"/>
<dbReference type="GO" id="GO:0005524">
    <property type="term" value="F:ATP binding"/>
    <property type="evidence" value="ECO:0007669"/>
    <property type="project" value="UniProtKB-KW"/>
</dbReference>
<dbReference type="PANTHER" id="PTHR30153">
    <property type="entry name" value="REPLICATIVE DNA HELICASE DNAB"/>
    <property type="match status" value="1"/>
</dbReference>
<evidence type="ECO:0000313" key="13">
    <source>
        <dbReference type="EMBL" id="MBF1659611.1"/>
    </source>
</evidence>
<evidence type="ECO:0000256" key="10">
    <source>
        <dbReference type="ARBA" id="ARBA00048954"/>
    </source>
</evidence>
<keyword evidence="11" id="KW-0175">Coiled coil</keyword>
<dbReference type="InterPro" id="IPR036185">
    <property type="entry name" value="DNA_heli_DnaB-like_N_sf"/>
</dbReference>
<keyword evidence="7" id="KW-0238">DNA-binding</keyword>
<feature type="domain" description="SF4 helicase" evidence="12">
    <location>
        <begin position="159"/>
        <end position="422"/>
    </location>
</feature>
<evidence type="ECO:0000313" key="14">
    <source>
        <dbReference type="Proteomes" id="UP000713964"/>
    </source>
</evidence>
<organism evidence="13 14">
    <name type="scientific">Rothia mucilaginosa</name>
    <dbReference type="NCBI Taxonomy" id="43675"/>
    <lineage>
        <taxon>Bacteria</taxon>
        <taxon>Bacillati</taxon>
        <taxon>Actinomycetota</taxon>
        <taxon>Actinomycetes</taxon>
        <taxon>Micrococcales</taxon>
        <taxon>Micrococcaceae</taxon>
        <taxon>Rothia</taxon>
    </lineage>
</organism>
<dbReference type="GO" id="GO:0005829">
    <property type="term" value="C:cytosol"/>
    <property type="evidence" value="ECO:0007669"/>
    <property type="project" value="TreeGrafter"/>
</dbReference>
<keyword evidence="2" id="KW-0235">DNA replication</keyword>
<feature type="coiled-coil region" evidence="11">
    <location>
        <begin position="117"/>
        <end position="144"/>
    </location>
</feature>
<dbReference type="InterPro" id="IPR027417">
    <property type="entry name" value="P-loop_NTPase"/>
</dbReference>
<evidence type="ECO:0000256" key="3">
    <source>
        <dbReference type="ARBA" id="ARBA00022741"/>
    </source>
</evidence>
<dbReference type="PROSITE" id="PS51199">
    <property type="entry name" value="SF4_HELICASE"/>
    <property type="match status" value="1"/>
</dbReference>
<dbReference type="SUPFAM" id="SSF48024">
    <property type="entry name" value="N-terminal domain of DnaB helicase"/>
    <property type="match status" value="1"/>
</dbReference>
<keyword evidence="3" id="KW-0547">Nucleotide-binding</keyword>
<comment type="similarity">
    <text evidence="1">Belongs to the helicase family. DnaB subfamily.</text>
</comment>
<dbReference type="InterPro" id="IPR016136">
    <property type="entry name" value="DNA_helicase_N/primase_C"/>
</dbReference>
<dbReference type="GO" id="GO:0006260">
    <property type="term" value="P:DNA replication"/>
    <property type="evidence" value="ECO:0007669"/>
    <property type="project" value="UniProtKB-KW"/>
</dbReference>
<keyword evidence="5" id="KW-0347">Helicase</keyword>
<dbReference type="InterPro" id="IPR007694">
    <property type="entry name" value="DNA_helicase_DnaB-like_C"/>
</dbReference>
<evidence type="ECO:0000256" key="11">
    <source>
        <dbReference type="SAM" id="Coils"/>
    </source>
</evidence>
<protein>
    <recommendedName>
        <fullName evidence="9">DNA 5'-3' helicase</fullName>
        <ecNumber evidence="9">5.6.2.3</ecNumber>
    </recommendedName>
</protein>